<proteinExistence type="predicted"/>
<protein>
    <submittedName>
        <fullName evidence="1">ATP synthase subunit alpha</fullName>
    </submittedName>
</protein>
<sequence>MASNVSIRASIHDLESKTSLVRSSFSVLPSVENEFFQWQNTLFMSQHLLPREKGKMGSLYFEQNFIHVIEKKPVLITSLKNDGLIIEQSESFLYELKTCSASEKGNGSFLVEFSSRINNLPSTNISSIKAFTLFLACCTIFSSTSGEVEEG</sequence>
<evidence type="ECO:0000313" key="2">
    <source>
        <dbReference type="Proteomes" id="UP000325081"/>
    </source>
</evidence>
<dbReference type="AlphaFoldDB" id="A0A5A7PCW4"/>
<organism evidence="1 2">
    <name type="scientific">Striga asiatica</name>
    <name type="common">Asiatic witchweed</name>
    <name type="synonym">Buchnera asiatica</name>
    <dbReference type="NCBI Taxonomy" id="4170"/>
    <lineage>
        <taxon>Eukaryota</taxon>
        <taxon>Viridiplantae</taxon>
        <taxon>Streptophyta</taxon>
        <taxon>Embryophyta</taxon>
        <taxon>Tracheophyta</taxon>
        <taxon>Spermatophyta</taxon>
        <taxon>Magnoliopsida</taxon>
        <taxon>eudicotyledons</taxon>
        <taxon>Gunneridae</taxon>
        <taxon>Pentapetalae</taxon>
        <taxon>asterids</taxon>
        <taxon>lamiids</taxon>
        <taxon>Lamiales</taxon>
        <taxon>Orobanchaceae</taxon>
        <taxon>Buchnereae</taxon>
        <taxon>Striga</taxon>
    </lineage>
</organism>
<dbReference type="EMBL" id="BKCP01004339">
    <property type="protein sequence ID" value="GER30356.1"/>
    <property type="molecule type" value="Genomic_DNA"/>
</dbReference>
<accession>A0A5A7PCW4</accession>
<evidence type="ECO:0000313" key="1">
    <source>
        <dbReference type="EMBL" id="GER30356.1"/>
    </source>
</evidence>
<gene>
    <name evidence="1" type="ORF">STAS_06305</name>
</gene>
<keyword evidence="2" id="KW-1185">Reference proteome</keyword>
<comment type="caution">
    <text evidence="1">The sequence shown here is derived from an EMBL/GenBank/DDBJ whole genome shotgun (WGS) entry which is preliminary data.</text>
</comment>
<name>A0A5A7PCW4_STRAF</name>
<reference evidence="2" key="1">
    <citation type="journal article" date="2019" name="Curr. Biol.">
        <title>Genome Sequence of Striga asiatica Provides Insight into the Evolution of Plant Parasitism.</title>
        <authorList>
            <person name="Yoshida S."/>
            <person name="Kim S."/>
            <person name="Wafula E.K."/>
            <person name="Tanskanen J."/>
            <person name="Kim Y.M."/>
            <person name="Honaas L."/>
            <person name="Yang Z."/>
            <person name="Spallek T."/>
            <person name="Conn C.E."/>
            <person name="Ichihashi Y."/>
            <person name="Cheong K."/>
            <person name="Cui S."/>
            <person name="Der J.P."/>
            <person name="Gundlach H."/>
            <person name="Jiao Y."/>
            <person name="Hori C."/>
            <person name="Ishida J.K."/>
            <person name="Kasahara H."/>
            <person name="Kiba T."/>
            <person name="Kim M.S."/>
            <person name="Koo N."/>
            <person name="Laohavisit A."/>
            <person name="Lee Y.H."/>
            <person name="Lumba S."/>
            <person name="McCourt P."/>
            <person name="Mortimer J.C."/>
            <person name="Mutuku J.M."/>
            <person name="Nomura T."/>
            <person name="Sasaki-Sekimoto Y."/>
            <person name="Seto Y."/>
            <person name="Wang Y."/>
            <person name="Wakatake T."/>
            <person name="Sakakibara H."/>
            <person name="Demura T."/>
            <person name="Yamaguchi S."/>
            <person name="Yoneyama K."/>
            <person name="Manabe R.I."/>
            <person name="Nelson D.C."/>
            <person name="Schulman A.H."/>
            <person name="Timko M.P."/>
            <person name="dePamphilis C.W."/>
            <person name="Choi D."/>
            <person name="Shirasu K."/>
        </authorList>
    </citation>
    <scope>NUCLEOTIDE SEQUENCE [LARGE SCALE GENOMIC DNA]</scope>
    <source>
        <strain evidence="2">cv. UVA1</strain>
    </source>
</reference>
<dbReference type="Proteomes" id="UP000325081">
    <property type="component" value="Unassembled WGS sequence"/>
</dbReference>